<dbReference type="EMBL" id="OE182799">
    <property type="protein sequence ID" value="CAD7574963.1"/>
    <property type="molecule type" value="Genomic_DNA"/>
</dbReference>
<organism evidence="2">
    <name type="scientific">Timema californicum</name>
    <name type="common">California timema</name>
    <name type="synonym">Walking stick</name>
    <dbReference type="NCBI Taxonomy" id="61474"/>
    <lineage>
        <taxon>Eukaryota</taxon>
        <taxon>Metazoa</taxon>
        <taxon>Ecdysozoa</taxon>
        <taxon>Arthropoda</taxon>
        <taxon>Hexapoda</taxon>
        <taxon>Insecta</taxon>
        <taxon>Pterygota</taxon>
        <taxon>Neoptera</taxon>
        <taxon>Polyneoptera</taxon>
        <taxon>Phasmatodea</taxon>
        <taxon>Timematodea</taxon>
        <taxon>Timematoidea</taxon>
        <taxon>Timematidae</taxon>
        <taxon>Timema</taxon>
    </lineage>
</organism>
<dbReference type="Gene3D" id="3.30.160.60">
    <property type="entry name" value="Classic Zinc Finger"/>
    <property type="match status" value="1"/>
</dbReference>
<evidence type="ECO:0000259" key="1">
    <source>
        <dbReference type="PROSITE" id="PS00028"/>
    </source>
</evidence>
<protein>
    <submittedName>
        <fullName evidence="2">(California timema) hypothetical protein</fullName>
    </submittedName>
</protein>
<dbReference type="AlphaFoldDB" id="A0A7R9P9C4"/>
<feature type="domain" description="C2H2-type" evidence="1">
    <location>
        <begin position="99"/>
        <end position="120"/>
    </location>
</feature>
<sequence>MLPTQVGKHVSTVQVLTGKCAALRLTLPFHIDTLTIVSRLDTNVEDLEVDKLIDEPNSLGNISSGESNLFGCPMCCEKKFSLMDLQQHISQYIWGSLKCPVCDEVCVGLEILAVHLDEHHSDQEMTLSENILLTYVAKSTVNSEESVNISCGDVRDQVSRQQYYPHPGQACSQLTQS</sequence>
<dbReference type="InterPro" id="IPR013087">
    <property type="entry name" value="Znf_C2H2_type"/>
</dbReference>
<name>A0A7R9P9C4_TIMCA</name>
<evidence type="ECO:0000313" key="2">
    <source>
        <dbReference type="EMBL" id="CAD7574963.1"/>
    </source>
</evidence>
<accession>A0A7R9P9C4</accession>
<gene>
    <name evidence="2" type="ORF">TCMB3V08_LOCUS7564</name>
</gene>
<dbReference type="PROSITE" id="PS00028">
    <property type="entry name" value="ZINC_FINGER_C2H2_1"/>
    <property type="match status" value="1"/>
</dbReference>
<proteinExistence type="predicted"/>
<reference evidence="2" key="1">
    <citation type="submission" date="2020-11" db="EMBL/GenBank/DDBJ databases">
        <authorList>
            <person name="Tran Van P."/>
        </authorList>
    </citation>
    <scope>NUCLEOTIDE SEQUENCE</scope>
</reference>